<dbReference type="PANTHER" id="PTHR31343">
    <property type="entry name" value="T15D22.8"/>
    <property type="match status" value="1"/>
</dbReference>
<organism evidence="2">
    <name type="scientific">Auxenochlorella protothecoides</name>
    <name type="common">Green microalga</name>
    <name type="synonym">Chlorella protothecoides</name>
    <dbReference type="NCBI Taxonomy" id="3075"/>
    <lineage>
        <taxon>Eukaryota</taxon>
        <taxon>Viridiplantae</taxon>
        <taxon>Chlorophyta</taxon>
        <taxon>core chlorophytes</taxon>
        <taxon>Trebouxiophyceae</taxon>
        <taxon>Chlorellales</taxon>
        <taxon>Chlorellaceae</taxon>
        <taxon>Auxenochlorella</taxon>
    </lineage>
</organism>
<feature type="region of interest" description="Disordered" evidence="1">
    <location>
        <begin position="25"/>
        <end position="60"/>
    </location>
</feature>
<evidence type="ECO:0000313" key="2">
    <source>
        <dbReference type="EMBL" id="JAT76167.1"/>
    </source>
</evidence>
<protein>
    <submittedName>
        <fullName evidence="2">Uncharacterized protein</fullName>
    </submittedName>
</protein>
<feature type="compositionally biased region" description="Low complexity" evidence="1">
    <location>
        <begin position="25"/>
        <end position="42"/>
    </location>
</feature>
<dbReference type="EMBL" id="GDKF01002455">
    <property type="protein sequence ID" value="JAT76167.1"/>
    <property type="molecule type" value="Transcribed_RNA"/>
</dbReference>
<name>A0A1D2AAE0_AUXPR</name>
<reference evidence="2" key="1">
    <citation type="submission" date="2015-08" db="EMBL/GenBank/DDBJ databases">
        <authorList>
            <person name="Babu N.S."/>
            <person name="Beckwith C.J."/>
            <person name="Beseler K.G."/>
            <person name="Brison A."/>
            <person name="Carone J.V."/>
            <person name="Caskin T.P."/>
            <person name="Diamond M."/>
            <person name="Durham M.E."/>
            <person name="Foxe J.M."/>
            <person name="Go M."/>
            <person name="Henderson B.A."/>
            <person name="Jones I.B."/>
            <person name="McGettigan J.A."/>
            <person name="Micheletti S.J."/>
            <person name="Nasrallah M.E."/>
            <person name="Ortiz D."/>
            <person name="Piller C.R."/>
            <person name="Privatt S.R."/>
            <person name="Schneider S.L."/>
            <person name="Sharp S."/>
            <person name="Smith T.C."/>
            <person name="Stanton J.D."/>
            <person name="Ullery H.E."/>
            <person name="Wilson R.J."/>
            <person name="Serrano M.G."/>
            <person name="Buck G."/>
            <person name="Lee V."/>
            <person name="Wang Y."/>
            <person name="Carvalho R."/>
            <person name="Voegtly L."/>
            <person name="Shi R."/>
            <person name="Duckworth R."/>
            <person name="Johnson A."/>
            <person name="Loviza R."/>
            <person name="Walstead R."/>
            <person name="Shah Z."/>
            <person name="Kiflezghi M."/>
            <person name="Wade K."/>
            <person name="Ball S.L."/>
            <person name="Bradley K.W."/>
            <person name="Asai D.J."/>
            <person name="Bowman C.A."/>
            <person name="Russell D.A."/>
            <person name="Pope W.H."/>
            <person name="Jacobs-Sera D."/>
            <person name="Hendrix R.W."/>
            <person name="Hatfull G.F."/>
        </authorList>
    </citation>
    <scope>NUCLEOTIDE SEQUENCE</scope>
</reference>
<dbReference type="Pfam" id="PF05623">
    <property type="entry name" value="DUF789"/>
    <property type="match status" value="1"/>
</dbReference>
<accession>A0A1D2AAE0</accession>
<feature type="non-terminal residue" evidence="2">
    <location>
        <position position="1"/>
    </location>
</feature>
<evidence type="ECO:0000256" key="1">
    <source>
        <dbReference type="SAM" id="MobiDB-lite"/>
    </source>
</evidence>
<proteinExistence type="predicted"/>
<sequence>ATASPCPADPSSVLKRYSASAAARRAPAGTAAATPTRPAAAPAGPPPPAGPPMCEFFETAPPHTRPPLSSAIADLAAARCPELLTARSGDLHPSSWYAVAWYPLYCVPAPAAAGPARALQAAFLTFHALGVGGAAAAAAPLPPPPSPAAAAMLSWRAGAAVHAARRFGVGVLALRPFALVPYKAAGRAWQGADDGLCEAAAAWLEARGVQLSDHEFFARALRRARPAA</sequence>
<dbReference type="AlphaFoldDB" id="A0A1D2AAE0"/>
<gene>
    <name evidence="2" type="ORF">g.17965</name>
</gene>
<dbReference type="InterPro" id="IPR008507">
    <property type="entry name" value="DUF789"/>
</dbReference>
<dbReference type="PANTHER" id="PTHR31343:SF42">
    <property type="entry name" value="T15D22.8"/>
    <property type="match status" value="1"/>
</dbReference>